<protein>
    <submittedName>
        <fullName evidence="1">Uncharacterized protein</fullName>
    </submittedName>
</protein>
<evidence type="ECO:0000313" key="2">
    <source>
        <dbReference type="Proteomes" id="UP001283361"/>
    </source>
</evidence>
<accession>A0AAE0YDU4</accession>
<proteinExistence type="predicted"/>
<dbReference type="Proteomes" id="UP001283361">
    <property type="component" value="Unassembled WGS sequence"/>
</dbReference>
<dbReference type="AlphaFoldDB" id="A0AAE0YDU4"/>
<organism evidence="1 2">
    <name type="scientific">Elysia crispata</name>
    <name type="common">lettuce slug</name>
    <dbReference type="NCBI Taxonomy" id="231223"/>
    <lineage>
        <taxon>Eukaryota</taxon>
        <taxon>Metazoa</taxon>
        <taxon>Spiralia</taxon>
        <taxon>Lophotrochozoa</taxon>
        <taxon>Mollusca</taxon>
        <taxon>Gastropoda</taxon>
        <taxon>Heterobranchia</taxon>
        <taxon>Euthyneura</taxon>
        <taxon>Panpulmonata</taxon>
        <taxon>Sacoglossa</taxon>
        <taxon>Placobranchoidea</taxon>
        <taxon>Plakobranchidae</taxon>
        <taxon>Elysia</taxon>
    </lineage>
</organism>
<comment type="caution">
    <text evidence="1">The sequence shown here is derived from an EMBL/GenBank/DDBJ whole genome shotgun (WGS) entry which is preliminary data.</text>
</comment>
<reference evidence="1" key="1">
    <citation type="journal article" date="2023" name="G3 (Bethesda)">
        <title>A reference genome for the long-term kleptoplast-retaining sea slug Elysia crispata morphotype clarki.</title>
        <authorList>
            <person name="Eastman K.E."/>
            <person name="Pendleton A.L."/>
            <person name="Shaikh M.A."/>
            <person name="Suttiyut T."/>
            <person name="Ogas R."/>
            <person name="Tomko P."/>
            <person name="Gavelis G."/>
            <person name="Widhalm J.R."/>
            <person name="Wisecaver J.H."/>
        </authorList>
    </citation>
    <scope>NUCLEOTIDE SEQUENCE</scope>
    <source>
        <strain evidence="1">ECLA1</strain>
    </source>
</reference>
<evidence type="ECO:0000313" key="1">
    <source>
        <dbReference type="EMBL" id="KAK3742519.1"/>
    </source>
</evidence>
<gene>
    <name evidence="1" type="ORF">RRG08_060021</name>
</gene>
<sequence>MTIQPLTATQFQANVKFIPLGPVTSPATDNSGSLLTSEVPCTPLPMLQPRTCNQRGQESQNKAFIITECSSAGRCRCASVQDLCASDSVTKVYDAKSALCSNREGMRPPEFLKRALCTSEDIERLDLGVGVTKKLALAII</sequence>
<keyword evidence="2" id="KW-1185">Reference proteome</keyword>
<name>A0AAE0YDU4_9GAST</name>
<dbReference type="EMBL" id="JAWDGP010006349">
    <property type="protein sequence ID" value="KAK3742519.1"/>
    <property type="molecule type" value="Genomic_DNA"/>
</dbReference>